<comment type="caution">
    <text evidence="6">The sequence shown here is derived from an EMBL/GenBank/DDBJ whole genome shotgun (WGS) entry which is preliminary data.</text>
</comment>
<dbReference type="Pfam" id="PF13458">
    <property type="entry name" value="Peripla_BP_6"/>
    <property type="match status" value="1"/>
</dbReference>
<protein>
    <submittedName>
        <fullName evidence="6">ABC transporter substrate-binding protein</fullName>
    </submittedName>
</protein>
<dbReference type="EMBL" id="WIVE01000025">
    <property type="protein sequence ID" value="MQX36754.1"/>
    <property type="molecule type" value="Genomic_DNA"/>
</dbReference>
<dbReference type="Gene3D" id="3.40.50.2300">
    <property type="match status" value="1"/>
</dbReference>
<gene>
    <name evidence="6" type="ORF">GHC57_09520</name>
</gene>
<feature type="region of interest" description="Disordered" evidence="4">
    <location>
        <begin position="115"/>
        <end position="150"/>
    </location>
</feature>
<evidence type="ECO:0000256" key="2">
    <source>
        <dbReference type="ARBA" id="ARBA00022729"/>
    </source>
</evidence>
<feature type="compositionally biased region" description="Acidic residues" evidence="4">
    <location>
        <begin position="464"/>
        <end position="480"/>
    </location>
</feature>
<evidence type="ECO:0000259" key="5">
    <source>
        <dbReference type="Pfam" id="PF13458"/>
    </source>
</evidence>
<keyword evidence="3" id="KW-0813">Transport</keyword>
<evidence type="ECO:0000256" key="3">
    <source>
        <dbReference type="ARBA" id="ARBA00022970"/>
    </source>
</evidence>
<dbReference type="InterPro" id="IPR028082">
    <property type="entry name" value="Peripla_BP_I"/>
</dbReference>
<feature type="compositionally biased region" description="Acidic residues" evidence="4">
    <location>
        <begin position="433"/>
        <end position="449"/>
    </location>
</feature>
<feature type="region of interest" description="Disordered" evidence="4">
    <location>
        <begin position="44"/>
        <end position="94"/>
    </location>
</feature>
<feature type="domain" description="Leucine-binding protein" evidence="5">
    <location>
        <begin position="149"/>
        <end position="293"/>
    </location>
</feature>
<keyword evidence="3" id="KW-0029">Amino-acid transport</keyword>
<name>A0A7X1ZEX1_9PROT</name>
<evidence type="ECO:0000313" key="7">
    <source>
        <dbReference type="Proteomes" id="UP000434582"/>
    </source>
</evidence>
<accession>A0A7X1ZEX1</accession>
<evidence type="ECO:0000313" key="6">
    <source>
        <dbReference type="EMBL" id="MQX36754.1"/>
    </source>
</evidence>
<dbReference type="Proteomes" id="UP000434582">
    <property type="component" value="Unassembled WGS sequence"/>
</dbReference>
<dbReference type="PANTHER" id="PTHR30483">
    <property type="entry name" value="LEUCINE-SPECIFIC-BINDING PROTEIN"/>
    <property type="match status" value="1"/>
</dbReference>
<proteinExistence type="inferred from homology"/>
<feature type="compositionally biased region" description="Low complexity" evidence="4">
    <location>
        <begin position="115"/>
        <end position="142"/>
    </location>
</feature>
<dbReference type="PANTHER" id="PTHR30483:SF6">
    <property type="entry name" value="PERIPLASMIC BINDING PROTEIN OF ABC TRANSPORTER FOR NATURAL AMINO ACIDS"/>
    <property type="match status" value="1"/>
</dbReference>
<feature type="compositionally biased region" description="Low complexity" evidence="4">
    <location>
        <begin position="636"/>
        <end position="650"/>
    </location>
</feature>
<feature type="region of interest" description="Disordered" evidence="4">
    <location>
        <begin position="408"/>
        <end position="485"/>
    </location>
</feature>
<feature type="region of interest" description="Disordered" evidence="4">
    <location>
        <begin position="596"/>
        <end position="667"/>
    </location>
</feature>
<dbReference type="OrthoDB" id="7210494at2"/>
<organism evidence="6 7">
    <name type="scientific">Roseospira navarrensis</name>
    <dbReference type="NCBI Taxonomy" id="140058"/>
    <lineage>
        <taxon>Bacteria</taxon>
        <taxon>Pseudomonadati</taxon>
        <taxon>Pseudomonadota</taxon>
        <taxon>Alphaproteobacteria</taxon>
        <taxon>Rhodospirillales</taxon>
        <taxon>Rhodospirillaceae</taxon>
        <taxon>Roseospira</taxon>
    </lineage>
</organism>
<dbReference type="InterPro" id="IPR028081">
    <property type="entry name" value="Leu-bd"/>
</dbReference>
<reference evidence="6 7" key="1">
    <citation type="submission" date="2019-10" db="EMBL/GenBank/DDBJ databases">
        <title>Draft whole-genome sequence of the purple nonsulfur photosynthetic bacterium Roseospira navarrensis DSM 15114.</title>
        <authorList>
            <person name="Kyndt J.A."/>
            <person name="Meyer T.E."/>
        </authorList>
    </citation>
    <scope>NUCLEOTIDE SEQUENCE [LARGE SCALE GENOMIC DNA]</scope>
    <source>
        <strain evidence="6 7">DSM 15114</strain>
    </source>
</reference>
<keyword evidence="2" id="KW-0732">Signal</keyword>
<evidence type="ECO:0000256" key="4">
    <source>
        <dbReference type="SAM" id="MobiDB-lite"/>
    </source>
</evidence>
<dbReference type="CDD" id="cd06339">
    <property type="entry name" value="PBP1_YraM_LppC_lipoprotein-like"/>
    <property type="match status" value="1"/>
</dbReference>
<sequence length="667" mass="68933">MGRTTPRTRGWGARMRAVSFPSWPAVSRFCAVCRGSGSRAVARPGPDRYAFPRSRGDGLRAVRRPPGRGRQRTGRRRVGPAARQHGREAGMGKRWAKGVAASALAGLLVAGCATPQGSGQGQGQATAPSSTAEATAPSETAPVPTGPMPVALLVPMTGEQAQTGQALASAARDAMTLAGMPLVRLSLHDTRGTPEGARAAAQAAVTEGAELVLGPLFSVSAQAARPVLAAADIPALSFSNNSAVAGGGLYVLGHLPGQQTRTLLSHAATQGYGRIAVVGPDTSYARQVADAARPRSGPGPAGGLTGAASLELFPASLEYDAQVKLIGQMVKQDLSGALIPTTGLNLVGLSALFAYYDAAPPDFRLLGTDLWEWPGTFSEGSLQEAWYVSTSTPPAWIDERTEARRLDRAVAAAARRSAPETRPARPAAPEPADPPDETEATTEDAEPEAAADAVAEDAATSVDDGAETETDAEAETDAEPEPLRLAIGPTKLARLAMDGVALAEAWTAARRDGAAGPAPSLSRFLTDPAGFRGFSGLFRLLPSGLNERGLFVLEVHEDGPRVIRPAPVRFGTTQAPRMLVGPDDFERHPWLAAEIEAQTPDTVPTLTPGADPEADPEADGAMPPLARDADGGRPDAGGSPTPVSAPAPAADDGCRWVGSRRVCTPTS</sequence>
<dbReference type="SUPFAM" id="SSF53822">
    <property type="entry name" value="Periplasmic binding protein-like I"/>
    <property type="match status" value="1"/>
</dbReference>
<dbReference type="AlphaFoldDB" id="A0A7X1ZEX1"/>
<keyword evidence="7" id="KW-1185">Reference proteome</keyword>
<dbReference type="GO" id="GO:0006865">
    <property type="term" value="P:amino acid transport"/>
    <property type="evidence" value="ECO:0007669"/>
    <property type="project" value="UniProtKB-KW"/>
</dbReference>
<feature type="compositionally biased region" description="Basic residues" evidence="4">
    <location>
        <begin position="61"/>
        <end position="78"/>
    </location>
</feature>
<dbReference type="InterPro" id="IPR051010">
    <property type="entry name" value="BCAA_transport"/>
</dbReference>
<comment type="similarity">
    <text evidence="1">Belongs to the leucine-binding protein family.</text>
</comment>
<feature type="compositionally biased region" description="Low complexity" evidence="4">
    <location>
        <begin position="450"/>
        <end position="463"/>
    </location>
</feature>
<evidence type="ECO:0000256" key="1">
    <source>
        <dbReference type="ARBA" id="ARBA00010062"/>
    </source>
</evidence>